<keyword evidence="4" id="KW-1185">Reference proteome</keyword>
<feature type="coiled-coil region" evidence="1">
    <location>
        <begin position="63"/>
        <end position="113"/>
    </location>
</feature>
<protein>
    <submittedName>
        <fullName evidence="3">Uncharacterized protein</fullName>
    </submittedName>
</protein>
<sequence>MHRALFKIIVGLAVALGLTLAATPGATAAPAAPAQAAAAPDCTAAQNAYNQSARSHTAAVKAAKSAQTKLKKLKKKLKKAKVSHKKAKSKKAKKAKAKKVKKLRKQVTKARSDRDARTKYAQRTAVTRNYSAGALQRCRSGAPATGKDSPIQALCDAGLPQQVCDELAKLVPGGSSASPIGALCAQAPQAKPLCDLLGGQVPADFDPADLLEVLQTVLGTIGLGDLLGQLPGGAGGLGDLLPETGLTDLLDALGLSALLGGLPGR</sequence>
<comment type="caution">
    <text evidence="3">The sequence shown here is derived from an EMBL/GenBank/DDBJ whole genome shotgun (WGS) entry which is preliminary data.</text>
</comment>
<reference evidence="3" key="1">
    <citation type="submission" date="2021-01" db="EMBL/GenBank/DDBJ databases">
        <title>Novel species in genus Nocardioides.</title>
        <authorList>
            <person name="Zhang G."/>
        </authorList>
    </citation>
    <scope>NUCLEOTIDE SEQUENCE</scope>
    <source>
        <strain evidence="3">Zg-536</strain>
    </source>
</reference>
<keyword evidence="1" id="KW-0175">Coiled coil</keyword>
<feature type="chain" id="PRO_5039564122" evidence="2">
    <location>
        <begin position="29"/>
        <end position="265"/>
    </location>
</feature>
<evidence type="ECO:0000256" key="1">
    <source>
        <dbReference type="SAM" id="Coils"/>
    </source>
</evidence>
<dbReference type="EMBL" id="JAERTX010000015">
    <property type="protein sequence ID" value="MBM9461246.1"/>
    <property type="molecule type" value="Genomic_DNA"/>
</dbReference>
<dbReference type="Proteomes" id="UP000663791">
    <property type="component" value="Unassembled WGS sequence"/>
</dbReference>
<organism evidence="3 4">
    <name type="scientific">Nocardioides faecalis</name>
    <dbReference type="NCBI Taxonomy" id="2803858"/>
    <lineage>
        <taxon>Bacteria</taxon>
        <taxon>Bacillati</taxon>
        <taxon>Actinomycetota</taxon>
        <taxon>Actinomycetes</taxon>
        <taxon>Propionibacteriales</taxon>
        <taxon>Nocardioidaceae</taxon>
        <taxon>Nocardioides</taxon>
    </lineage>
</organism>
<proteinExistence type="predicted"/>
<dbReference type="RefSeq" id="WP_205292565.1">
    <property type="nucleotide sequence ID" value="NZ_CP074406.1"/>
</dbReference>
<evidence type="ECO:0000256" key="2">
    <source>
        <dbReference type="SAM" id="SignalP"/>
    </source>
</evidence>
<dbReference type="AlphaFoldDB" id="A0A939BWP0"/>
<name>A0A939BWP0_9ACTN</name>
<evidence type="ECO:0000313" key="3">
    <source>
        <dbReference type="EMBL" id="MBM9461246.1"/>
    </source>
</evidence>
<feature type="signal peptide" evidence="2">
    <location>
        <begin position="1"/>
        <end position="28"/>
    </location>
</feature>
<keyword evidence="2" id="KW-0732">Signal</keyword>
<accession>A0A939BWP0</accession>
<gene>
    <name evidence="3" type="ORF">JK386_15190</name>
</gene>
<evidence type="ECO:0000313" key="4">
    <source>
        <dbReference type="Proteomes" id="UP000663791"/>
    </source>
</evidence>